<accession>A0ACC0UU04</accession>
<comment type="caution">
    <text evidence="1">The sequence shown here is derived from an EMBL/GenBank/DDBJ whole genome shotgun (WGS) entry which is preliminary data.</text>
</comment>
<sequence>MSASRPACARCTSHFSSPLARRQLAVAWFSSLAADKSKSPNPSDWAAAASQSQTNHPAFPGFDGVFGSGSYRSRHEPKKVDEDAALALFNDVVGGSPSSKRGLRPPKRQDPGEEVLVPEFEIAAKLSELTRISALETGKIKTGEAFLELRDNVWPLVMRLQTPLPKYLYTQASSFLGSFMIRLFQRGYTGRGCNRAVAEMIAYLGKKDLTWRTGFVLNVCYPLLMETKPHRRYELFREVIDLWKHISQLNRDSQKGKELQFALPSPEELRYDIERHSNSKTLNSHPTTNALAALFVQSSLRQSRMLVPALVTTVAFLSDPKTPRDLVSEAAPLLRLITMVLKIVPIANFRDYMEGDYCNLITRFPTSKVLRLKDYVLENWPRAEAMLLTHDETFNQLAETQRKKLVPQRRQNLSSFHVQLRQAYKSDNIGAIFSIWGDLKAQFEKDKRLGNEMRNDDQFLDFWHFIWCALGRPTMLQEVQDFMKRVGVSPTVRTYTAMMHGWKTSQSIGEIESLWEMLSLSDIKLDLHIWVERVSALVELGRHQAGIEAMAEMLALWKKANEQKRPDTAVQPDIEVINAALPGLLAHDRAAANAVLDWAGQEGMKPDVTTYNILLKETLRNNGQDSEAEARVGTARPTESGVMQLFQSMKAASIEPDAATFAIMLEEALGGLQGTTAGQQVEAVDHVFQDIHDAGLQPNQEIFGKLLYAVASLPQSADDALEAVQDRMRRAGWHITPHMVTTLLDRLMARDPPPTGTAITALLEKHRCTTMAKGDQPLWERAISAYSVAGDVPRAWALYEDMRAIGRAPLQRFANADLVFALINAGKVDEARQVVQLVLKKTDPNVEGRQLKDGDRYWRHRLWHLAHAHGLLDPDTVPLELKKVLNSPQY</sequence>
<name>A0ACC0UU04_9HYPO</name>
<reference evidence="1" key="1">
    <citation type="submission" date="2022-10" db="EMBL/GenBank/DDBJ databases">
        <title>Complete Genome of Trichothecium roseum strain YXFP-22015, a Plant Pathogen Isolated from Citrus.</title>
        <authorList>
            <person name="Wang Y."/>
            <person name="Zhu L."/>
        </authorList>
    </citation>
    <scope>NUCLEOTIDE SEQUENCE</scope>
    <source>
        <strain evidence="1">YXFP-22015</strain>
    </source>
</reference>
<evidence type="ECO:0000313" key="1">
    <source>
        <dbReference type="EMBL" id="KAI9897605.1"/>
    </source>
</evidence>
<proteinExistence type="predicted"/>
<protein>
    <submittedName>
        <fullName evidence="1">Uncharacterized protein</fullName>
    </submittedName>
</protein>
<organism evidence="1 2">
    <name type="scientific">Trichothecium roseum</name>
    <dbReference type="NCBI Taxonomy" id="47278"/>
    <lineage>
        <taxon>Eukaryota</taxon>
        <taxon>Fungi</taxon>
        <taxon>Dikarya</taxon>
        <taxon>Ascomycota</taxon>
        <taxon>Pezizomycotina</taxon>
        <taxon>Sordariomycetes</taxon>
        <taxon>Hypocreomycetidae</taxon>
        <taxon>Hypocreales</taxon>
        <taxon>Hypocreales incertae sedis</taxon>
        <taxon>Trichothecium</taxon>
    </lineage>
</organism>
<keyword evidence="2" id="KW-1185">Reference proteome</keyword>
<gene>
    <name evidence="1" type="ORF">N3K66_007461</name>
</gene>
<evidence type="ECO:0000313" key="2">
    <source>
        <dbReference type="Proteomes" id="UP001163324"/>
    </source>
</evidence>
<dbReference type="EMBL" id="CM047946">
    <property type="protein sequence ID" value="KAI9897605.1"/>
    <property type="molecule type" value="Genomic_DNA"/>
</dbReference>
<dbReference type="Proteomes" id="UP001163324">
    <property type="component" value="Chromosome 7"/>
</dbReference>